<dbReference type="SUPFAM" id="SSF103473">
    <property type="entry name" value="MFS general substrate transporter"/>
    <property type="match status" value="1"/>
</dbReference>
<feature type="transmembrane region" description="Helical" evidence="6">
    <location>
        <begin position="139"/>
        <end position="157"/>
    </location>
</feature>
<gene>
    <name evidence="7" type="ORF">N0V89_010302</name>
</gene>
<dbReference type="OrthoDB" id="5296287at2759"/>
<dbReference type="PANTHER" id="PTHR48022:SF59">
    <property type="entry name" value="MAJOR FACILITATOR SUPERFAMILY (MFS) PROFILE DOMAIN-CONTAINING PROTEIN"/>
    <property type="match status" value="1"/>
</dbReference>
<dbReference type="InterPro" id="IPR036259">
    <property type="entry name" value="MFS_trans_sf"/>
</dbReference>
<keyword evidence="2 6" id="KW-0812">Transmembrane</keyword>
<comment type="caution">
    <text evidence="7">The sequence shown here is derived from an EMBL/GenBank/DDBJ whole genome shotgun (WGS) entry which is preliminary data.</text>
</comment>
<evidence type="ECO:0000313" key="8">
    <source>
        <dbReference type="Proteomes" id="UP001140513"/>
    </source>
</evidence>
<dbReference type="RefSeq" id="XP_056066173.1">
    <property type="nucleotide sequence ID" value="XM_056219046.1"/>
</dbReference>
<evidence type="ECO:0000313" key="7">
    <source>
        <dbReference type="EMBL" id="KAJ4346373.1"/>
    </source>
</evidence>
<keyword evidence="3 6" id="KW-1133">Transmembrane helix</keyword>
<dbReference type="GeneID" id="80913832"/>
<dbReference type="GO" id="GO:0005351">
    <property type="term" value="F:carbohydrate:proton symporter activity"/>
    <property type="evidence" value="ECO:0007669"/>
    <property type="project" value="TreeGrafter"/>
</dbReference>
<dbReference type="EMBL" id="JAPEUX010000008">
    <property type="protein sequence ID" value="KAJ4346373.1"/>
    <property type="molecule type" value="Genomic_DNA"/>
</dbReference>
<comment type="subcellular location">
    <subcellularLocation>
        <location evidence="1">Membrane</location>
        <topology evidence="1">Multi-pass membrane protein</topology>
    </subcellularLocation>
</comment>
<evidence type="ECO:0000256" key="4">
    <source>
        <dbReference type="ARBA" id="ARBA00023136"/>
    </source>
</evidence>
<dbReference type="InterPro" id="IPR005828">
    <property type="entry name" value="MFS_sugar_transport-like"/>
</dbReference>
<evidence type="ECO:0000256" key="6">
    <source>
        <dbReference type="SAM" id="Phobius"/>
    </source>
</evidence>
<evidence type="ECO:0000256" key="5">
    <source>
        <dbReference type="SAM" id="MobiDB-lite"/>
    </source>
</evidence>
<dbReference type="GO" id="GO:0016020">
    <property type="term" value="C:membrane"/>
    <property type="evidence" value="ECO:0007669"/>
    <property type="project" value="UniProtKB-SubCell"/>
</dbReference>
<dbReference type="Proteomes" id="UP001140513">
    <property type="component" value="Unassembled WGS sequence"/>
</dbReference>
<feature type="transmembrane region" description="Helical" evidence="6">
    <location>
        <begin position="76"/>
        <end position="100"/>
    </location>
</feature>
<feature type="compositionally biased region" description="Basic and acidic residues" evidence="5">
    <location>
        <begin position="309"/>
        <end position="322"/>
    </location>
</feature>
<feature type="transmembrane region" description="Helical" evidence="6">
    <location>
        <begin position="112"/>
        <end position="132"/>
    </location>
</feature>
<evidence type="ECO:0000256" key="1">
    <source>
        <dbReference type="ARBA" id="ARBA00004141"/>
    </source>
</evidence>
<protein>
    <recommendedName>
        <fullName evidence="9">General substrate transporter</fullName>
    </recommendedName>
</protein>
<evidence type="ECO:0008006" key="9">
    <source>
        <dbReference type="Google" id="ProtNLM"/>
    </source>
</evidence>
<dbReference type="AlphaFoldDB" id="A0A9W9C6F1"/>
<dbReference type="Gene3D" id="1.20.1250.20">
    <property type="entry name" value="MFS general substrate transporter like domains"/>
    <property type="match status" value="1"/>
</dbReference>
<reference evidence="7" key="1">
    <citation type="submission" date="2022-10" db="EMBL/GenBank/DDBJ databases">
        <title>Tapping the CABI collections for fungal endophytes: first genome assemblies for Collariella, Neodidymelliopsis, Ascochyta clinopodiicola, Didymella pomorum, Didymosphaeria variabile, Neocosmospora piperis and Neocucurbitaria cava.</title>
        <authorList>
            <person name="Hill R."/>
        </authorList>
    </citation>
    <scope>NUCLEOTIDE SEQUENCE</scope>
    <source>
        <strain evidence="7">IMI 356815</strain>
    </source>
</reference>
<accession>A0A9W9C6F1</accession>
<dbReference type="Pfam" id="PF00083">
    <property type="entry name" value="Sugar_tr"/>
    <property type="match status" value="1"/>
</dbReference>
<name>A0A9W9C6F1_9PLEO</name>
<feature type="transmembrane region" description="Helical" evidence="6">
    <location>
        <begin position="235"/>
        <end position="256"/>
    </location>
</feature>
<feature type="transmembrane region" description="Helical" evidence="6">
    <location>
        <begin position="177"/>
        <end position="195"/>
    </location>
</feature>
<organism evidence="7 8">
    <name type="scientific">Didymosphaeria variabile</name>
    <dbReference type="NCBI Taxonomy" id="1932322"/>
    <lineage>
        <taxon>Eukaryota</taxon>
        <taxon>Fungi</taxon>
        <taxon>Dikarya</taxon>
        <taxon>Ascomycota</taxon>
        <taxon>Pezizomycotina</taxon>
        <taxon>Dothideomycetes</taxon>
        <taxon>Pleosporomycetidae</taxon>
        <taxon>Pleosporales</taxon>
        <taxon>Massarineae</taxon>
        <taxon>Didymosphaeriaceae</taxon>
        <taxon>Didymosphaeria</taxon>
    </lineage>
</organism>
<proteinExistence type="predicted"/>
<evidence type="ECO:0000256" key="2">
    <source>
        <dbReference type="ARBA" id="ARBA00022692"/>
    </source>
</evidence>
<dbReference type="PANTHER" id="PTHR48022">
    <property type="entry name" value="PLASTIDIC GLUCOSE TRANSPORTER 4"/>
    <property type="match status" value="1"/>
</dbReference>
<dbReference type="InterPro" id="IPR050360">
    <property type="entry name" value="MFS_Sugar_Transporters"/>
</dbReference>
<keyword evidence="4 6" id="KW-0472">Membrane</keyword>
<keyword evidence="8" id="KW-1185">Reference proteome</keyword>
<feature type="transmembrane region" description="Helical" evidence="6">
    <location>
        <begin position="207"/>
        <end position="223"/>
    </location>
</feature>
<feature type="region of interest" description="Disordered" evidence="5">
    <location>
        <begin position="296"/>
        <end position="322"/>
    </location>
</feature>
<sequence>MLVGRDDEAVKTLVALRGLPADHPYVAREISEIRGQIESEHVKYGDAAGGGIKTVMRETFLVPANLRRVQQACLSYILAQLSGANSVTSYLVPILTMIGVGGSTDRSMFLTGMYSMSKFFYTLIASFFFIDALGRRKSLFVGITVQMISDIYIGAFLKYKQAGPVAPGSSEGAIAAIYIHGFGYAVGLLVLPYVFGAELWPNNIRSFGSALSQMFHWLFYFGVNKGTPSMLKSMHNWGTFLFFAGWCFVALLYVYVAVPETAGLSMEATDKLFEGPFWQMSRQAKRQREIGMVLESPSGTDSVEEVDEAFPKGDKGDVAKAV</sequence>
<evidence type="ECO:0000256" key="3">
    <source>
        <dbReference type="ARBA" id="ARBA00022989"/>
    </source>
</evidence>